<dbReference type="Proteomes" id="UP000533080">
    <property type="component" value="Unassembled WGS sequence"/>
</dbReference>
<feature type="region of interest" description="Disordered" evidence="1">
    <location>
        <begin position="111"/>
        <end position="152"/>
    </location>
</feature>
<evidence type="ECO:0000313" key="2">
    <source>
        <dbReference type="EMBL" id="NOJ79211.1"/>
    </source>
</evidence>
<accession>A0A7Y4MQR8</accession>
<gene>
    <name evidence="2" type="ORF">HNV28_12805</name>
</gene>
<proteinExistence type="predicted"/>
<organism evidence="2 3">
    <name type="scientific">Myxococcus xanthus</name>
    <dbReference type="NCBI Taxonomy" id="34"/>
    <lineage>
        <taxon>Bacteria</taxon>
        <taxon>Pseudomonadati</taxon>
        <taxon>Myxococcota</taxon>
        <taxon>Myxococcia</taxon>
        <taxon>Myxococcales</taxon>
        <taxon>Cystobacterineae</taxon>
        <taxon>Myxococcaceae</taxon>
        <taxon>Myxococcus</taxon>
    </lineage>
</organism>
<dbReference type="RefSeq" id="WP_171441505.1">
    <property type="nucleotide sequence ID" value="NZ_JABFNS010000036.1"/>
</dbReference>
<comment type="caution">
    <text evidence="2">The sequence shown here is derived from an EMBL/GenBank/DDBJ whole genome shotgun (WGS) entry which is preliminary data.</text>
</comment>
<protein>
    <submittedName>
        <fullName evidence="2">Uncharacterized protein</fullName>
    </submittedName>
</protein>
<dbReference type="AlphaFoldDB" id="A0A7Y4MQR8"/>
<evidence type="ECO:0000256" key="1">
    <source>
        <dbReference type="SAM" id="MobiDB-lite"/>
    </source>
</evidence>
<reference evidence="2 3" key="1">
    <citation type="submission" date="2020-05" db="EMBL/GenBank/DDBJ databases">
        <authorList>
            <person name="Whitworth D."/>
        </authorList>
    </citation>
    <scope>NUCLEOTIDE SEQUENCE [LARGE SCALE GENOMIC DNA]</scope>
    <source>
        <strain evidence="2 3">AM005</strain>
    </source>
</reference>
<evidence type="ECO:0000313" key="3">
    <source>
        <dbReference type="Proteomes" id="UP000533080"/>
    </source>
</evidence>
<dbReference type="EMBL" id="JABFNT010000034">
    <property type="protein sequence ID" value="NOJ79211.1"/>
    <property type="molecule type" value="Genomic_DNA"/>
</dbReference>
<sequence length="152" mass="17083">MQRGLGKQKPQYFSIRSVIQLISDDVQPMARKALPPREMILVGEVVEVRGRSVCLADTRGFDKRVWVVLPADCTWRPGLAHMAEFEGSTRAFVDEERGGIDVRFMAKSWADRGPSSRHVRQQAELDALEAGRLAPPPKVTGRPLHPQEEQEP</sequence>
<name>A0A7Y4MQR8_MYXXA</name>